<dbReference type="CDD" id="cd06171">
    <property type="entry name" value="Sigma70_r4"/>
    <property type="match status" value="1"/>
</dbReference>
<comment type="caution">
    <text evidence="7">The sequence shown here is derived from an EMBL/GenBank/DDBJ whole genome shotgun (WGS) entry which is preliminary data.</text>
</comment>
<evidence type="ECO:0000259" key="5">
    <source>
        <dbReference type="Pfam" id="PF04542"/>
    </source>
</evidence>
<feature type="domain" description="RNA polymerase sigma factor 70 region 4 type 2" evidence="6">
    <location>
        <begin position="128"/>
        <end position="179"/>
    </location>
</feature>
<dbReference type="InterPro" id="IPR007627">
    <property type="entry name" value="RNA_pol_sigma70_r2"/>
</dbReference>
<proteinExistence type="inferred from homology"/>
<gene>
    <name evidence="7" type="ORF">E1298_31130</name>
</gene>
<protein>
    <submittedName>
        <fullName evidence="7">RNA polymerase sigma factor</fullName>
    </submittedName>
</protein>
<dbReference type="Gene3D" id="1.10.1740.10">
    <property type="match status" value="1"/>
</dbReference>
<comment type="similarity">
    <text evidence="1">Belongs to the sigma-70 factor family. ECF subfamily.</text>
</comment>
<dbReference type="AlphaFoldDB" id="A0A4R5AVJ6"/>
<keyword evidence="2" id="KW-0805">Transcription regulation</keyword>
<evidence type="ECO:0000256" key="1">
    <source>
        <dbReference type="ARBA" id="ARBA00010641"/>
    </source>
</evidence>
<keyword evidence="3" id="KW-0731">Sigma factor</keyword>
<dbReference type="Pfam" id="PF04542">
    <property type="entry name" value="Sigma70_r2"/>
    <property type="match status" value="1"/>
</dbReference>
<dbReference type="GO" id="GO:0016987">
    <property type="term" value="F:sigma factor activity"/>
    <property type="evidence" value="ECO:0007669"/>
    <property type="project" value="UniProtKB-KW"/>
</dbReference>
<evidence type="ECO:0000313" key="7">
    <source>
        <dbReference type="EMBL" id="TDD76130.1"/>
    </source>
</evidence>
<dbReference type="OrthoDB" id="5518337at2"/>
<reference evidence="7 8" key="1">
    <citation type="submission" date="2019-03" db="EMBL/GenBank/DDBJ databases">
        <title>Draft genome sequences of novel Actinobacteria.</title>
        <authorList>
            <person name="Sahin N."/>
            <person name="Ay H."/>
            <person name="Saygin H."/>
        </authorList>
    </citation>
    <scope>NUCLEOTIDE SEQUENCE [LARGE SCALE GENOMIC DNA]</scope>
    <source>
        <strain evidence="7 8">H3C3</strain>
    </source>
</reference>
<evidence type="ECO:0000256" key="2">
    <source>
        <dbReference type="ARBA" id="ARBA00023015"/>
    </source>
</evidence>
<keyword evidence="8" id="KW-1185">Reference proteome</keyword>
<dbReference type="SUPFAM" id="SSF88659">
    <property type="entry name" value="Sigma3 and sigma4 domains of RNA polymerase sigma factors"/>
    <property type="match status" value="1"/>
</dbReference>
<evidence type="ECO:0000256" key="4">
    <source>
        <dbReference type="ARBA" id="ARBA00023163"/>
    </source>
</evidence>
<dbReference type="InterPro" id="IPR036388">
    <property type="entry name" value="WH-like_DNA-bd_sf"/>
</dbReference>
<dbReference type="Proteomes" id="UP000294513">
    <property type="component" value="Unassembled WGS sequence"/>
</dbReference>
<dbReference type="SUPFAM" id="SSF88946">
    <property type="entry name" value="Sigma2 domain of RNA polymerase sigma factors"/>
    <property type="match status" value="1"/>
</dbReference>
<name>A0A4R5AVJ6_9ACTN</name>
<dbReference type="EMBL" id="SMKU01000217">
    <property type="protein sequence ID" value="TDD76130.1"/>
    <property type="molecule type" value="Genomic_DNA"/>
</dbReference>
<dbReference type="PANTHER" id="PTHR43133">
    <property type="entry name" value="RNA POLYMERASE ECF-TYPE SIGMA FACTO"/>
    <property type="match status" value="1"/>
</dbReference>
<dbReference type="InterPro" id="IPR013325">
    <property type="entry name" value="RNA_pol_sigma_r2"/>
</dbReference>
<dbReference type="Pfam" id="PF08281">
    <property type="entry name" value="Sigma70_r4_2"/>
    <property type="match status" value="1"/>
</dbReference>
<dbReference type="GO" id="GO:0006352">
    <property type="term" value="P:DNA-templated transcription initiation"/>
    <property type="evidence" value="ECO:0007669"/>
    <property type="project" value="InterPro"/>
</dbReference>
<dbReference type="InterPro" id="IPR013324">
    <property type="entry name" value="RNA_pol_sigma_r3/r4-like"/>
</dbReference>
<organism evidence="7 8">
    <name type="scientific">Actinomadura rubrisoli</name>
    <dbReference type="NCBI Taxonomy" id="2530368"/>
    <lineage>
        <taxon>Bacteria</taxon>
        <taxon>Bacillati</taxon>
        <taxon>Actinomycetota</taxon>
        <taxon>Actinomycetes</taxon>
        <taxon>Streptosporangiales</taxon>
        <taxon>Thermomonosporaceae</taxon>
        <taxon>Actinomadura</taxon>
    </lineage>
</organism>
<dbReference type="InterPro" id="IPR014284">
    <property type="entry name" value="RNA_pol_sigma-70_dom"/>
</dbReference>
<keyword evidence="4" id="KW-0804">Transcription</keyword>
<sequence>MDPSAAELLDDAGLIRRSLTEPEWFSALFERYGRRIYDYAARRLGAQAAEDIVAETFFVAFRRRDSYDMTRPLARPWLYGIATNIIAGHRRTEEKYYRTLRRTGLDPLPEPLAETVVRRVTAEVEERRLAGAMAALHRRDRDVLLLVAWAELSYEEIADALGVPVGTVRSRLHRARRKIRAALGDTDPTATDPTAEEK</sequence>
<dbReference type="Gene3D" id="1.10.10.10">
    <property type="entry name" value="Winged helix-like DNA-binding domain superfamily/Winged helix DNA-binding domain"/>
    <property type="match status" value="1"/>
</dbReference>
<feature type="domain" description="RNA polymerase sigma-70 region 2" evidence="5">
    <location>
        <begin position="28"/>
        <end position="93"/>
    </location>
</feature>
<dbReference type="InterPro" id="IPR013249">
    <property type="entry name" value="RNA_pol_sigma70_r4_t2"/>
</dbReference>
<accession>A0A4R5AVJ6</accession>
<evidence type="ECO:0000256" key="3">
    <source>
        <dbReference type="ARBA" id="ARBA00023082"/>
    </source>
</evidence>
<evidence type="ECO:0000313" key="8">
    <source>
        <dbReference type="Proteomes" id="UP000294513"/>
    </source>
</evidence>
<evidence type="ECO:0000259" key="6">
    <source>
        <dbReference type="Pfam" id="PF08281"/>
    </source>
</evidence>
<dbReference type="InterPro" id="IPR039425">
    <property type="entry name" value="RNA_pol_sigma-70-like"/>
</dbReference>
<dbReference type="NCBIfam" id="TIGR02937">
    <property type="entry name" value="sigma70-ECF"/>
    <property type="match status" value="1"/>
</dbReference>
<dbReference type="PANTHER" id="PTHR43133:SF25">
    <property type="entry name" value="RNA POLYMERASE SIGMA FACTOR RFAY-RELATED"/>
    <property type="match status" value="1"/>
</dbReference>
<dbReference type="GO" id="GO:0003677">
    <property type="term" value="F:DNA binding"/>
    <property type="evidence" value="ECO:0007669"/>
    <property type="project" value="InterPro"/>
</dbReference>